<evidence type="ECO:0000313" key="4">
    <source>
        <dbReference type="EMBL" id="PKW18758.1"/>
    </source>
</evidence>
<comment type="similarity">
    <text evidence="1">Belongs to the GSP E family.</text>
</comment>
<name>A0A2N3Y790_SACSN</name>
<evidence type="ECO:0000313" key="5">
    <source>
        <dbReference type="Proteomes" id="UP000233786"/>
    </source>
</evidence>
<dbReference type="RefSeq" id="WP_010310276.1">
    <property type="nucleotide sequence ID" value="NZ_CP061007.1"/>
</dbReference>
<dbReference type="CDD" id="cd01130">
    <property type="entry name" value="VirB11-like_ATPase"/>
    <property type="match status" value="1"/>
</dbReference>
<keyword evidence="5" id="KW-1185">Reference proteome</keyword>
<dbReference type="Gene3D" id="3.40.50.300">
    <property type="entry name" value="P-loop containing nucleotide triphosphate hydrolases"/>
    <property type="match status" value="1"/>
</dbReference>
<dbReference type="InterPro" id="IPR001482">
    <property type="entry name" value="T2SS/T4SS_dom"/>
</dbReference>
<dbReference type="AlphaFoldDB" id="A0A2N3Y790"/>
<sequence>MSTGINEQRQPPIGVDRPGFVPNPATVRALRARVARRLQGEGSHGVQRASLVAEEITAWAHERASRGDPSLSEQDERVLAAAVLAALAGLGGLQPLLERGDVENIHIHGHDQVFLELADGRLQRWPHAVAASDAELVELLEAMFARLGQTSREFSPARPIGNLRLPGGGPLGARLAAVREISGRPRVAIRRHRLAHTTLTDLHHQGSLDTDLLHFLQVAVAAGLNLLVTGGPYAGKTTLLRALCDEIPDREHIVTVEDDYELGLHLNPVKHPLVTPLEARTANAEGVGEVSLDDLLKQTLRHSPSRVVVGEVRGGEITALLRALGNGAAGGMGTLHAASARAVPDRIAALGQLATPPLPVEAAYRWTASALDLIVHVARRDHAGRRERFVTEIAEVGQVGDAAIPDLTSLFVPRPGDGRAVPASAPSPVLLARLEARGLDRGIFQHHHGRWDTHPWGDEDR</sequence>
<dbReference type="PANTHER" id="PTHR30486:SF6">
    <property type="entry name" value="TYPE IV PILUS RETRACTATION ATPASE PILT"/>
    <property type="match status" value="1"/>
</dbReference>
<dbReference type="InterPro" id="IPR027417">
    <property type="entry name" value="P-loop_NTPase"/>
</dbReference>
<dbReference type="InterPro" id="IPR050921">
    <property type="entry name" value="T4SS_GSP_E_ATPase"/>
</dbReference>
<protein>
    <submittedName>
        <fullName evidence="4">Flp pilus assembly CpaF family ATPase</fullName>
    </submittedName>
</protein>
<dbReference type="Proteomes" id="UP000233786">
    <property type="component" value="Unassembled WGS sequence"/>
</dbReference>
<feature type="domain" description="Bacterial type II secretion system protein E" evidence="3">
    <location>
        <begin position="131"/>
        <end position="379"/>
    </location>
</feature>
<feature type="region of interest" description="Disordered" evidence="2">
    <location>
        <begin position="1"/>
        <end position="21"/>
    </location>
</feature>
<dbReference type="OrthoDB" id="9810761at2"/>
<dbReference type="STRING" id="994479.GCA_000194155_04907"/>
<dbReference type="SUPFAM" id="SSF52540">
    <property type="entry name" value="P-loop containing nucleoside triphosphate hydrolases"/>
    <property type="match status" value="1"/>
</dbReference>
<dbReference type="PANTHER" id="PTHR30486">
    <property type="entry name" value="TWITCHING MOTILITY PROTEIN PILT"/>
    <property type="match status" value="1"/>
</dbReference>
<evidence type="ECO:0000259" key="3">
    <source>
        <dbReference type="Pfam" id="PF00437"/>
    </source>
</evidence>
<reference evidence="4" key="1">
    <citation type="submission" date="2017-12" db="EMBL/GenBank/DDBJ databases">
        <title>Sequencing the genomes of 1000 Actinobacteria strains.</title>
        <authorList>
            <person name="Klenk H.-P."/>
        </authorList>
    </citation>
    <scope>NUCLEOTIDE SEQUENCE [LARGE SCALE GENOMIC DNA]</scope>
    <source>
        <strain evidence="4">DSM 44228</strain>
    </source>
</reference>
<organism evidence="4 5">
    <name type="scientific">Saccharopolyspora spinosa</name>
    <dbReference type="NCBI Taxonomy" id="60894"/>
    <lineage>
        <taxon>Bacteria</taxon>
        <taxon>Bacillati</taxon>
        <taxon>Actinomycetota</taxon>
        <taxon>Actinomycetes</taxon>
        <taxon>Pseudonocardiales</taxon>
        <taxon>Pseudonocardiaceae</taxon>
        <taxon>Saccharopolyspora</taxon>
    </lineage>
</organism>
<dbReference type="Pfam" id="PF00437">
    <property type="entry name" value="T2SSE"/>
    <property type="match status" value="1"/>
</dbReference>
<dbReference type="Gene3D" id="3.30.450.380">
    <property type="match status" value="1"/>
</dbReference>
<evidence type="ECO:0000256" key="1">
    <source>
        <dbReference type="ARBA" id="ARBA00006611"/>
    </source>
</evidence>
<dbReference type="GO" id="GO:0016887">
    <property type="term" value="F:ATP hydrolysis activity"/>
    <property type="evidence" value="ECO:0007669"/>
    <property type="project" value="InterPro"/>
</dbReference>
<dbReference type="EMBL" id="PJNB01000001">
    <property type="protein sequence ID" value="PKW18758.1"/>
    <property type="molecule type" value="Genomic_DNA"/>
</dbReference>
<gene>
    <name evidence="4" type="ORF">A8926_6886</name>
</gene>
<comment type="caution">
    <text evidence="4">The sequence shown here is derived from an EMBL/GenBank/DDBJ whole genome shotgun (WGS) entry which is preliminary data.</text>
</comment>
<accession>A0A2N3Y790</accession>
<proteinExistence type="inferred from homology"/>
<evidence type="ECO:0000256" key="2">
    <source>
        <dbReference type="SAM" id="MobiDB-lite"/>
    </source>
</evidence>